<proteinExistence type="predicted"/>
<dbReference type="OrthoDB" id="195616at2"/>
<protein>
    <recommendedName>
        <fullName evidence="4">DUF3465 domain-containing protein</fullName>
    </recommendedName>
</protein>
<gene>
    <name evidence="2" type="ORF">Poly30_18820</name>
</gene>
<dbReference type="Proteomes" id="UP000320390">
    <property type="component" value="Chromosome"/>
</dbReference>
<reference evidence="2 3" key="1">
    <citation type="submission" date="2019-02" db="EMBL/GenBank/DDBJ databases">
        <title>Deep-cultivation of Planctomycetes and their phenomic and genomic characterization uncovers novel biology.</title>
        <authorList>
            <person name="Wiegand S."/>
            <person name="Jogler M."/>
            <person name="Boedeker C."/>
            <person name="Pinto D."/>
            <person name="Vollmers J."/>
            <person name="Rivas-Marin E."/>
            <person name="Kohn T."/>
            <person name="Peeters S.H."/>
            <person name="Heuer A."/>
            <person name="Rast P."/>
            <person name="Oberbeckmann S."/>
            <person name="Bunk B."/>
            <person name="Jeske O."/>
            <person name="Meyerdierks A."/>
            <person name="Storesund J.E."/>
            <person name="Kallscheuer N."/>
            <person name="Luecker S."/>
            <person name="Lage O.M."/>
            <person name="Pohl T."/>
            <person name="Merkel B.J."/>
            <person name="Hornburger P."/>
            <person name="Mueller R.-W."/>
            <person name="Bruemmer F."/>
            <person name="Labrenz M."/>
            <person name="Spormann A.M."/>
            <person name="Op den Camp H."/>
            <person name="Overmann J."/>
            <person name="Amann R."/>
            <person name="Jetten M.S.M."/>
            <person name="Mascher T."/>
            <person name="Medema M.H."/>
            <person name="Devos D.P."/>
            <person name="Kaster A.-K."/>
            <person name="Ovreas L."/>
            <person name="Rohde M."/>
            <person name="Galperin M.Y."/>
            <person name="Jogler C."/>
        </authorList>
    </citation>
    <scope>NUCLEOTIDE SEQUENCE [LARGE SCALE GENOMIC DNA]</scope>
    <source>
        <strain evidence="2 3">Poly30</strain>
    </source>
</reference>
<accession>A0A518EQK2</accession>
<dbReference type="AlphaFoldDB" id="A0A518EQK2"/>
<dbReference type="Pfam" id="PF11948">
    <property type="entry name" value="DUF3465"/>
    <property type="match status" value="1"/>
</dbReference>
<evidence type="ECO:0000313" key="3">
    <source>
        <dbReference type="Proteomes" id="UP000320390"/>
    </source>
</evidence>
<feature type="region of interest" description="Disordered" evidence="1">
    <location>
        <begin position="39"/>
        <end position="123"/>
    </location>
</feature>
<sequence length="232" mass="25025">MSETKKKPTTLKGILAVIGAGLVYLVSQVLGIDLSALTGGSSGKDGNPPVTAPAEPGQKSGQKPGQKEVARNDPAPPKAQDGAGLKTEKPKPGTPTAEKPAPKKPVVEEPKAETPAPKQRDDTALIRQLFNGMVSDRQVEAEGEIVHILPDDTDETPHQLFLVELSNGITLKISHNTKVAPYVPIKKGDTIRFYGEYEYNSKGGVVHWTHRTQGTTNKHPHGWLLHKGKKYE</sequence>
<dbReference type="EMBL" id="CP036434">
    <property type="protein sequence ID" value="QDV06373.1"/>
    <property type="molecule type" value="Genomic_DNA"/>
</dbReference>
<name>A0A518EQK2_9BACT</name>
<evidence type="ECO:0000313" key="2">
    <source>
        <dbReference type="EMBL" id="QDV06373.1"/>
    </source>
</evidence>
<keyword evidence="3" id="KW-1185">Reference proteome</keyword>
<dbReference type="RefSeq" id="WP_145196493.1">
    <property type="nucleotide sequence ID" value="NZ_CP036434.1"/>
</dbReference>
<feature type="compositionally biased region" description="Basic and acidic residues" evidence="1">
    <location>
        <begin position="105"/>
        <end position="123"/>
    </location>
</feature>
<dbReference type="InterPro" id="IPR021856">
    <property type="entry name" value="DUF3465"/>
</dbReference>
<evidence type="ECO:0008006" key="4">
    <source>
        <dbReference type="Google" id="ProtNLM"/>
    </source>
</evidence>
<evidence type="ECO:0000256" key="1">
    <source>
        <dbReference type="SAM" id="MobiDB-lite"/>
    </source>
</evidence>
<organism evidence="2 3">
    <name type="scientific">Saltatorellus ferox</name>
    <dbReference type="NCBI Taxonomy" id="2528018"/>
    <lineage>
        <taxon>Bacteria</taxon>
        <taxon>Pseudomonadati</taxon>
        <taxon>Planctomycetota</taxon>
        <taxon>Planctomycetia</taxon>
        <taxon>Planctomycetia incertae sedis</taxon>
        <taxon>Saltatorellus</taxon>
    </lineage>
</organism>